<dbReference type="EMBL" id="LACH01000039">
    <property type="protein sequence ID" value="KJZ64386.1"/>
    <property type="molecule type" value="Genomic_DNA"/>
</dbReference>
<accession>A0A0F4V6F1</accession>
<dbReference type="Pfam" id="PF09983">
    <property type="entry name" value="JetD_C"/>
    <property type="match status" value="1"/>
</dbReference>
<dbReference type="Proteomes" id="UP000033400">
    <property type="component" value="Unassembled WGS sequence"/>
</dbReference>
<evidence type="ECO:0000313" key="2">
    <source>
        <dbReference type="EMBL" id="KJZ64386.1"/>
    </source>
</evidence>
<name>A0A0F4V6F1_PSEFL</name>
<organism evidence="2 3">
    <name type="scientific">Pseudomonas fluorescens</name>
    <dbReference type="NCBI Taxonomy" id="294"/>
    <lineage>
        <taxon>Bacteria</taxon>
        <taxon>Pseudomonadati</taxon>
        <taxon>Pseudomonadota</taxon>
        <taxon>Gammaproteobacteria</taxon>
        <taxon>Pseudomonadales</taxon>
        <taxon>Pseudomonadaceae</taxon>
        <taxon>Pseudomonas</taxon>
    </lineage>
</organism>
<comment type="caution">
    <text evidence="2">The sequence shown here is derived from an EMBL/GenBank/DDBJ whole genome shotgun (WGS) entry which is preliminary data.</text>
</comment>
<dbReference type="GO" id="GO:0005694">
    <property type="term" value="C:chromosome"/>
    <property type="evidence" value="ECO:0007669"/>
    <property type="project" value="InterPro"/>
</dbReference>
<gene>
    <name evidence="2" type="ORF">VD17_18100</name>
</gene>
<dbReference type="AlphaFoldDB" id="A0A0F4V6F1"/>
<dbReference type="RefSeq" id="WP_046054968.1">
    <property type="nucleotide sequence ID" value="NZ_LACH01000039.1"/>
</dbReference>
<evidence type="ECO:0000259" key="1">
    <source>
        <dbReference type="Pfam" id="PF09983"/>
    </source>
</evidence>
<dbReference type="GO" id="GO:0003677">
    <property type="term" value="F:DNA binding"/>
    <property type="evidence" value="ECO:0007669"/>
    <property type="project" value="InterPro"/>
</dbReference>
<dbReference type="InterPro" id="IPR036078">
    <property type="entry name" value="Spo11/TopoVI_A_sf"/>
</dbReference>
<proteinExistence type="predicted"/>
<sequence length="348" mass="39398">MNIAFFEALRGSRKKRIELLKLRSLWIEHHPELQQHPNRDRLLMEALRAGDEQGILRLPSPRSFERIGNPAMPMFITVIVETISVMKPNWTAVSWMPVLGFWMQLTESEKVTAKVINEWLIRRKGRFMMVPLRERSLEMFGDEKYLDGRVRSNSLFGGRLALSAIGARGVDLPLPYRQQPGKPGRPVLVVENHHTFFSLGEWNDTAHRYAAVVYGAGSAITSTGTALDEVIREVDGDGAEYFGDLDPEGVSIPLRYNSKHKTQLYPAIWLYRKLLTIGRHRPLPILYAGDNQAVTSWLPELHQEVHDLWNEGNCLPQEGVGLEQLLPQPHEQGLNKGSIDNLSAAAQS</sequence>
<dbReference type="PATRIC" id="fig|294.133.peg.3245"/>
<evidence type="ECO:0000313" key="3">
    <source>
        <dbReference type="Proteomes" id="UP000033400"/>
    </source>
</evidence>
<protein>
    <recommendedName>
        <fullName evidence="1">Wadjet protein JetD C-terminal domain-containing protein</fullName>
    </recommendedName>
</protein>
<dbReference type="SUPFAM" id="SSF56726">
    <property type="entry name" value="DNA topoisomerase IV, alpha subunit"/>
    <property type="match status" value="1"/>
</dbReference>
<feature type="domain" description="Wadjet protein JetD C-terminal" evidence="1">
    <location>
        <begin position="183"/>
        <end position="273"/>
    </location>
</feature>
<dbReference type="OrthoDB" id="8263792at2"/>
<reference evidence="2 3" key="1">
    <citation type="submission" date="2015-03" db="EMBL/GenBank/DDBJ databases">
        <title>Comparative genomics of Pseudomonas insights into diversity of traits involved in vanlence and defense.</title>
        <authorList>
            <person name="Qin Y."/>
        </authorList>
    </citation>
    <scope>NUCLEOTIDE SEQUENCE [LARGE SCALE GENOMIC DNA]</scope>
    <source>
        <strain evidence="2 3">H24</strain>
    </source>
</reference>
<dbReference type="InterPro" id="IPR024534">
    <property type="entry name" value="JetD_C"/>
</dbReference>